<dbReference type="PROSITE" id="PS51257">
    <property type="entry name" value="PROKAR_LIPOPROTEIN"/>
    <property type="match status" value="1"/>
</dbReference>
<dbReference type="PROSITE" id="PS50005">
    <property type="entry name" value="TPR"/>
    <property type="match status" value="1"/>
</dbReference>
<evidence type="ECO:0000256" key="2">
    <source>
        <dbReference type="PROSITE-ProRule" id="PRU00339"/>
    </source>
</evidence>
<keyword evidence="1" id="KW-0732">Signal</keyword>
<dbReference type="RefSeq" id="WP_148697928.1">
    <property type="nucleotide sequence ID" value="NZ_CP017834.1"/>
</dbReference>
<gene>
    <name evidence="6" type="ORF">AXG55_09770</name>
</gene>
<accession>A0A1L4D1U0</accession>
<dbReference type="Pfam" id="PF13525">
    <property type="entry name" value="YfiO"/>
    <property type="match status" value="1"/>
</dbReference>
<dbReference type="InterPro" id="IPR019734">
    <property type="entry name" value="TPR_rpt"/>
</dbReference>
<protein>
    <recommendedName>
        <fullName evidence="5">Outer membrane lipoprotein BamD-like domain-containing protein</fullName>
    </recommendedName>
</protein>
<dbReference type="InterPro" id="IPR039565">
    <property type="entry name" value="BamD-like"/>
</dbReference>
<dbReference type="Gene3D" id="1.25.40.10">
    <property type="entry name" value="Tetratricopeptide repeat domain"/>
    <property type="match status" value="1"/>
</dbReference>
<evidence type="ECO:0000256" key="3">
    <source>
        <dbReference type="SAM" id="Coils"/>
    </source>
</evidence>
<dbReference type="EMBL" id="CP017834">
    <property type="protein sequence ID" value="APJ04175.1"/>
    <property type="molecule type" value="Genomic_DNA"/>
</dbReference>
<feature type="coiled-coil region" evidence="3">
    <location>
        <begin position="64"/>
        <end position="147"/>
    </location>
</feature>
<dbReference type="OrthoDB" id="5292008at2"/>
<evidence type="ECO:0000259" key="5">
    <source>
        <dbReference type="Pfam" id="PF13525"/>
    </source>
</evidence>
<feature type="domain" description="Outer membrane lipoprotein BamD-like" evidence="5">
    <location>
        <begin position="209"/>
        <end position="295"/>
    </location>
</feature>
<dbReference type="KEGG" id="saqi:AXG55_09770"/>
<keyword evidence="2" id="KW-0802">TPR repeat</keyword>
<feature type="region of interest" description="Disordered" evidence="4">
    <location>
        <begin position="28"/>
        <end position="58"/>
    </location>
</feature>
<evidence type="ECO:0000313" key="7">
    <source>
        <dbReference type="Proteomes" id="UP000184731"/>
    </source>
</evidence>
<feature type="repeat" description="TPR" evidence="2">
    <location>
        <begin position="282"/>
        <end position="315"/>
    </location>
</feature>
<dbReference type="InterPro" id="IPR011990">
    <property type="entry name" value="TPR-like_helical_dom_sf"/>
</dbReference>
<evidence type="ECO:0000256" key="1">
    <source>
        <dbReference type="ARBA" id="ARBA00022729"/>
    </source>
</evidence>
<dbReference type="AlphaFoldDB" id="A0A1L4D1U0"/>
<feature type="compositionally biased region" description="Polar residues" evidence="4">
    <location>
        <begin position="28"/>
        <end position="55"/>
    </location>
</feature>
<reference evidence="6 7" key="1">
    <citation type="submission" date="2016-10" db="EMBL/GenBank/DDBJ databases">
        <title>Silvanigrella aquatica sp. nov., isolated from a freshwater lake located in the Black Forest, Germany, description of Silvanigrellaceae fam. nov., Silvanigrellales ord. nov., reclassification of the order Bdellovibrionales in the class Oligoflexia, reclassification of the families Bacteriovoracaceae and Halobacteriovoraceae in the new order Bacteriovoracales ord. nov., and reclassification of the family Pseudobacteriovoracaceae in the order Oligoflexiales.</title>
        <authorList>
            <person name="Hahn M.W."/>
            <person name="Schmidt J."/>
            <person name="Koll U."/>
            <person name="Rohde M."/>
            <person name="Verbag S."/>
            <person name="Pitt A."/>
            <person name="Nakai R."/>
            <person name="Naganuma T."/>
            <person name="Lang E."/>
        </authorList>
    </citation>
    <scope>NUCLEOTIDE SEQUENCE [LARGE SCALE GENOMIC DNA]</scope>
    <source>
        <strain evidence="6 7">MWH-Nonnen-W8red</strain>
    </source>
</reference>
<evidence type="ECO:0000313" key="6">
    <source>
        <dbReference type="EMBL" id="APJ04175.1"/>
    </source>
</evidence>
<keyword evidence="3" id="KW-0175">Coiled coil</keyword>
<proteinExistence type="predicted"/>
<dbReference type="SUPFAM" id="SSF48452">
    <property type="entry name" value="TPR-like"/>
    <property type="match status" value="1"/>
</dbReference>
<organism evidence="6 7">
    <name type="scientific">Silvanigrella aquatica</name>
    <dbReference type="NCBI Taxonomy" id="1915309"/>
    <lineage>
        <taxon>Bacteria</taxon>
        <taxon>Pseudomonadati</taxon>
        <taxon>Bdellovibrionota</taxon>
        <taxon>Oligoflexia</taxon>
        <taxon>Silvanigrellales</taxon>
        <taxon>Silvanigrellaceae</taxon>
        <taxon>Silvanigrella</taxon>
    </lineage>
</organism>
<name>A0A1L4D1U0_9BACT</name>
<sequence>MIKSFQIIGVFIFTLFISSCVSNPNDFPKSNESQGNSATPPSSGSNVGAHQTEQAKNFDPKEIIDLHEQSKQETLEKIDQIESSSKEREKHIMILENEIKKMSYQVNDLSQDNIVSKKVISYLKNDMNSLNEQLLSQRKEIEILKRGLRSGIFEDQASFEKQPPGIAGVTMLPDMMESRDIYTDKKMDSGGIPLQSATMMSNNEPMGPPQLLSEAEKKLTQGQFNEALTILNSIKKNFPNFEDNGKSLLLASEAWLRLGEYNNVFNELRTYYVKFPNTPELAHAKLMEGQTYEKLNSKSKAAQVYQEVISLSPQGTDAQNAREGLLRMRDAK</sequence>
<evidence type="ECO:0000256" key="4">
    <source>
        <dbReference type="SAM" id="MobiDB-lite"/>
    </source>
</evidence>
<dbReference type="Proteomes" id="UP000184731">
    <property type="component" value="Chromosome"/>
</dbReference>
<keyword evidence="7" id="KW-1185">Reference proteome</keyword>